<proteinExistence type="predicted"/>
<dbReference type="InterPro" id="IPR005380">
    <property type="entry name" value="XS_domain"/>
</dbReference>
<dbReference type="EnsemblPlants" id="Bo8g105830.1">
    <property type="protein sequence ID" value="Bo8g105830.1"/>
    <property type="gene ID" value="Bo8g105830"/>
</dbReference>
<sequence>TYKKVAVVAEFNSDWSGFASATELEKEFEREGCSKKEWVEKRGDSESKAYGWCARAEDYNSEGPIGEYLSKEGKLRTVSDISQEKAEDRNSVLEELSSMIAMTNEDLNKVQYSYNETAMLLKRVKDQKKNLDEAYAEETKKMHQMSIRSIQKILEDKERLSNELEAKMLRLKNWSKELEKKETLTELERQKLDEEKKKIVASSNPEEKRQALSFGSHYDTSDDILVTRISRGSLFALRDHHKDKLSFSDMKVLSDLKRVLNIK</sequence>
<dbReference type="HOGENOM" id="CLU_1059983_0_0_1"/>
<dbReference type="Gene3D" id="2.40.30.10">
    <property type="entry name" value="Translation factors"/>
    <property type="match status" value="1"/>
</dbReference>
<dbReference type="OMA" id="KVESSEC"/>
<dbReference type="PANTHER" id="PTHR21596">
    <property type="entry name" value="RIBONUCLEASE P SUBUNIT P38"/>
    <property type="match status" value="1"/>
</dbReference>
<keyword evidence="4" id="KW-1185">Reference proteome</keyword>
<reference evidence="3" key="2">
    <citation type="submission" date="2015-03" db="UniProtKB">
        <authorList>
            <consortium name="EnsemblPlants"/>
        </authorList>
    </citation>
    <scope>IDENTIFICATION</scope>
</reference>
<dbReference type="PANTHER" id="PTHR21596:SF68">
    <property type="entry name" value="FACTOR OF DNA METHYLATION 1-5_IDN2 DOMAIN-CONTAINING PROTEIN"/>
    <property type="match status" value="1"/>
</dbReference>
<dbReference type="STRING" id="109376.A0A0D3DX33"/>
<keyword evidence="1" id="KW-0175">Coiled coil</keyword>
<evidence type="ECO:0000313" key="4">
    <source>
        <dbReference type="Proteomes" id="UP000032141"/>
    </source>
</evidence>
<feature type="coiled-coil region" evidence="1">
    <location>
        <begin position="121"/>
        <end position="198"/>
    </location>
</feature>
<protein>
    <recommendedName>
        <fullName evidence="2">XS domain-containing protein</fullName>
    </recommendedName>
</protein>
<dbReference type="Proteomes" id="UP000032141">
    <property type="component" value="Chromosome C8"/>
</dbReference>
<dbReference type="eggNOG" id="ENOG502QRE8">
    <property type="taxonomic scope" value="Eukaryota"/>
</dbReference>
<dbReference type="AlphaFoldDB" id="A0A0D3DX33"/>
<evidence type="ECO:0000256" key="1">
    <source>
        <dbReference type="SAM" id="Coils"/>
    </source>
</evidence>
<dbReference type="Gene3D" id="3.30.70.2890">
    <property type="entry name" value="XS domain"/>
    <property type="match status" value="1"/>
</dbReference>
<reference evidence="3 4" key="1">
    <citation type="journal article" date="2014" name="Genome Biol.">
        <title>Transcriptome and methylome profiling reveals relics of genome dominance in the mesopolyploid Brassica oleracea.</title>
        <authorList>
            <person name="Parkin I.A."/>
            <person name="Koh C."/>
            <person name="Tang H."/>
            <person name="Robinson S.J."/>
            <person name="Kagale S."/>
            <person name="Clarke W.E."/>
            <person name="Town C.D."/>
            <person name="Nixon J."/>
            <person name="Krishnakumar V."/>
            <person name="Bidwell S.L."/>
            <person name="Denoeud F."/>
            <person name="Belcram H."/>
            <person name="Links M.G."/>
            <person name="Just J."/>
            <person name="Clarke C."/>
            <person name="Bender T."/>
            <person name="Huebert T."/>
            <person name="Mason A.S."/>
            <person name="Pires J.C."/>
            <person name="Barker G."/>
            <person name="Moore J."/>
            <person name="Walley P.G."/>
            <person name="Manoli S."/>
            <person name="Batley J."/>
            <person name="Edwards D."/>
            <person name="Nelson M.N."/>
            <person name="Wang X."/>
            <person name="Paterson A.H."/>
            <person name="King G."/>
            <person name="Bancroft I."/>
            <person name="Chalhoub B."/>
            <person name="Sharpe A.G."/>
        </authorList>
    </citation>
    <scope>NUCLEOTIDE SEQUENCE</scope>
    <source>
        <strain evidence="3 4">cv. TO1000</strain>
    </source>
</reference>
<accession>A0A0D3DX33</accession>
<feature type="domain" description="XS" evidence="2">
    <location>
        <begin position="5"/>
        <end position="61"/>
    </location>
</feature>
<name>A0A0D3DX33_BRAOL</name>
<dbReference type="InterPro" id="IPR045177">
    <property type="entry name" value="FDM1-5/IDN2"/>
</dbReference>
<dbReference type="GO" id="GO:0080188">
    <property type="term" value="P:gene silencing by siRNA-directed DNA methylation"/>
    <property type="evidence" value="ECO:0007669"/>
    <property type="project" value="InterPro"/>
</dbReference>
<dbReference type="Gramene" id="Bo8g105830.1">
    <property type="protein sequence ID" value="Bo8g105830.1"/>
    <property type="gene ID" value="Bo8g105830"/>
</dbReference>
<evidence type="ECO:0000313" key="3">
    <source>
        <dbReference type="EnsemblPlants" id="Bo8g105830.1"/>
    </source>
</evidence>
<dbReference type="InterPro" id="IPR038588">
    <property type="entry name" value="XS_domain_sf"/>
</dbReference>
<evidence type="ECO:0000259" key="2">
    <source>
        <dbReference type="Pfam" id="PF03468"/>
    </source>
</evidence>
<organism evidence="3 4">
    <name type="scientific">Brassica oleracea var. oleracea</name>
    <dbReference type="NCBI Taxonomy" id="109376"/>
    <lineage>
        <taxon>Eukaryota</taxon>
        <taxon>Viridiplantae</taxon>
        <taxon>Streptophyta</taxon>
        <taxon>Embryophyta</taxon>
        <taxon>Tracheophyta</taxon>
        <taxon>Spermatophyta</taxon>
        <taxon>Magnoliopsida</taxon>
        <taxon>eudicotyledons</taxon>
        <taxon>Gunneridae</taxon>
        <taxon>Pentapetalae</taxon>
        <taxon>rosids</taxon>
        <taxon>malvids</taxon>
        <taxon>Brassicales</taxon>
        <taxon>Brassicaceae</taxon>
        <taxon>Brassiceae</taxon>
        <taxon>Brassica</taxon>
    </lineage>
</organism>
<dbReference type="Pfam" id="PF03468">
    <property type="entry name" value="XS"/>
    <property type="match status" value="1"/>
</dbReference>